<dbReference type="EC" id="6.3.2.9" evidence="3 14"/>
<dbReference type="GO" id="GO:0008764">
    <property type="term" value="F:UDP-N-acetylmuramoylalanine-D-glutamate ligase activity"/>
    <property type="evidence" value="ECO:0007669"/>
    <property type="project" value="UniProtKB-EC"/>
</dbReference>
<comment type="function">
    <text evidence="1 14 15">Cell wall formation. Catalyzes the addition of glutamate to the nucleotide precursor UDP-N-acetylmuramoyl-L-alanine (UMA).</text>
</comment>
<evidence type="ECO:0000256" key="10">
    <source>
        <dbReference type="ARBA" id="ARBA00023316"/>
    </source>
</evidence>
<keyword evidence="9 14" id="KW-0573">Peptidoglycan synthesis</keyword>
<name>A0ABS6F100_9CLOT</name>
<comment type="caution">
    <text evidence="18">The sequence shown here is derived from an EMBL/GenBank/DDBJ whole genome shotgun (WGS) entry which is preliminary data.</text>
</comment>
<comment type="catalytic activity">
    <reaction evidence="13 14 15">
        <text>UDP-N-acetyl-alpha-D-muramoyl-L-alanine + D-glutamate + ATP = UDP-N-acetyl-alpha-D-muramoyl-L-alanyl-D-glutamate + ADP + phosphate + H(+)</text>
        <dbReference type="Rhea" id="RHEA:16429"/>
        <dbReference type="ChEBI" id="CHEBI:15378"/>
        <dbReference type="ChEBI" id="CHEBI:29986"/>
        <dbReference type="ChEBI" id="CHEBI:30616"/>
        <dbReference type="ChEBI" id="CHEBI:43474"/>
        <dbReference type="ChEBI" id="CHEBI:83898"/>
        <dbReference type="ChEBI" id="CHEBI:83900"/>
        <dbReference type="ChEBI" id="CHEBI:456216"/>
        <dbReference type="EC" id="6.3.2.9"/>
    </reaction>
</comment>
<evidence type="ECO:0000313" key="19">
    <source>
        <dbReference type="Proteomes" id="UP000736583"/>
    </source>
</evidence>
<keyword evidence="5 14" id="KW-0436">Ligase</keyword>
<comment type="similarity">
    <text evidence="2 14">Belongs to the MurCDEF family.</text>
</comment>
<evidence type="ECO:0000256" key="3">
    <source>
        <dbReference type="ARBA" id="ARBA00012212"/>
    </source>
</evidence>
<organism evidence="18 19">
    <name type="scientific">Clostridium simiarum</name>
    <dbReference type="NCBI Taxonomy" id="2841506"/>
    <lineage>
        <taxon>Bacteria</taxon>
        <taxon>Bacillati</taxon>
        <taxon>Bacillota</taxon>
        <taxon>Clostridia</taxon>
        <taxon>Eubacteriales</taxon>
        <taxon>Clostridiaceae</taxon>
        <taxon>Clostridium</taxon>
    </lineage>
</organism>
<evidence type="ECO:0000259" key="17">
    <source>
        <dbReference type="Pfam" id="PF08245"/>
    </source>
</evidence>
<evidence type="ECO:0000256" key="1">
    <source>
        <dbReference type="ARBA" id="ARBA00002734"/>
    </source>
</evidence>
<dbReference type="InterPro" id="IPR013221">
    <property type="entry name" value="Mur_ligase_cen"/>
</dbReference>
<evidence type="ECO:0000256" key="11">
    <source>
        <dbReference type="ARBA" id="ARBA00030398"/>
    </source>
</evidence>
<comment type="pathway">
    <text evidence="14 15">Cell wall biogenesis; peptidoglycan biosynthesis.</text>
</comment>
<keyword evidence="19" id="KW-1185">Reference proteome</keyword>
<evidence type="ECO:0000256" key="7">
    <source>
        <dbReference type="ARBA" id="ARBA00022840"/>
    </source>
</evidence>
<dbReference type="InterPro" id="IPR005762">
    <property type="entry name" value="MurD"/>
</dbReference>
<feature type="domain" description="Mur ligase central" evidence="17">
    <location>
        <begin position="123"/>
        <end position="295"/>
    </location>
</feature>
<keyword evidence="10 14" id="KW-0961">Cell wall biogenesis/degradation</keyword>
<keyword evidence="14 15" id="KW-0132">Cell division</keyword>
<reference evidence="18 19" key="1">
    <citation type="submission" date="2021-06" db="EMBL/GenBank/DDBJ databases">
        <authorList>
            <person name="Sun Q."/>
            <person name="Li D."/>
        </authorList>
    </citation>
    <scope>NUCLEOTIDE SEQUENCE [LARGE SCALE GENOMIC DNA]</scope>
    <source>
        <strain evidence="18 19">MSJ-4</strain>
    </source>
</reference>
<dbReference type="InterPro" id="IPR004101">
    <property type="entry name" value="Mur_ligase_C"/>
</dbReference>
<comment type="subcellular location">
    <subcellularLocation>
        <location evidence="14 15">Cytoplasm</location>
    </subcellularLocation>
</comment>
<evidence type="ECO:0000256" key="9">
    <source>
        <dbReference type="ARBA" id="ARBA00022984"/>
    </source>
</evidence>
<keyword evidence="6 14" id="KW-0547">Nucleotide-binding</keyword>
<dbReference type="Pfam" id="PF02875">
    <property type="entry name" value="Mur_ligase_C"/>
    <property type="match status" value="1"/>
</dbReference>
<dbReference type="PANTHER" id="PTHR43692:SF1">
    <property type="entry name" value="UDP-N-ACETYLMURAMOYLALANINE--D-GLUTAMATE LIGASE"/>
    <property type="match status" value="1"/>
</dbReference>
<evidence type="ECO:0000313" key="18">
    <source>
        <dbReference type="EMBL" id="MBU5592075.1"/>
    </source>
</evidence>
<evidence type="ECO:0000256" key="4">
    <source>
        <dbReference type="ARBA" id="ARBA00015655"/>
    </source>
</evidence>
<dbReference type="Pfam" id="PF08245">
    <property type="entry name" value="Mur_ligase_M"/>
    <property type="match status" value="1"/>
</dbReference>
<proteinExistence type="inferred from homology"/>
<keyword evidence="8 14" id="KW-0133">Cell shape</keyword>
<feature type="domain" description="Mur ligase C-terminal" evidence="16">
    <location>
        <begin position="317"/>
        <end position="436"/>
    </location>
</feature>
<evidence type="ECO:0000256" key="2">
    <source>
        <dbReference type="ARBA" id="ARBA00010416"/>
    </source>
</evidence>
<dbReference type="NCBIfam" id="TIGR01087">
    <property type="entry name" value="murD"/>
    <property type="match status" value="1"/>
</dbReference>
<dbReference type="EMBL" id="JAHLQL010000003">
    <property type="protein sequence ID" value="MBU5592075.1"/>
    <property type="molecule type" value="Genomic_DNA"/>
</dbReference>
<sequence length="460" mass="51447">MGKKEFKEFKSYIKGKNVAVVGVGVSNIPLINMLVDIGAKVTAFDKKTEEQLGTIVEEFEKKNVKFQLGEGYLDKLSGFDVVFKTPSMRIDSEALLRVKEEGAYITSEMEEFVRYCPAKIYGVTGSDGKTTTTTIIYNLLKEEGYNTWVGGNIGTPLFSKIEDMKPNDRVVIELSSFQLMTMDVCPEVAIVTNITPNHLDVHKGMEEYIQAKKNIFANQGASGVVILNRENEITYSIRDEVEGRVKLFSSKRVIEDGAYYENETIYIKGKAICERKDMVIKGLHNIENYMAAFLAVEEEVSKDAMIKVFKNFSGVAHRNEFIREVRGTKYYNDSIGSSPTRTLATISVFEKPVILIAGGYDKAIPFEPLAEKGYDKVKALVLLGVTKGKIKAVFEKVKSEKSLELPIYEVNSLEEAVNKARSISKDGDSVVLSPACASFDMFPNFEVRGNKFREIVNTLD</sequence>
<dbReference type="Proteomes" id="UP000736583">
    <property type="component" value="Unassembled WGS sequence"/>
</dbReference>
<keyword evidence="7 14" id="KW-0067">ATP-binding</keyword>
<gene>
    <name evidence="14" type="primary">murD</name>
    <name evidence="18" type="ORF">KQI89_09885</name>
</gene>
<evidence type="ECO:0000256" key="13">
    <source>
        <dbReference type="ARBA" id="ARBA00047632"/>
    </source>
</evidence>
<evidence type="ECO:0000256" key="14">
    <source>
        <dbReference type="HAMAP-Rule" id="MF_00639"/>
    </source>
</evidence>
<accession>A0ABS6F100</accession>
<evidence type="ECO:0000256" key="5">
    <source>
        <dbReference type="ARBA" id="ARBA00022598"/>
    </source>
</evidence>
<evidence type="ECO:0000256" key="8">
    <source>
        <dbReference type="ARBA" id="ARBA00022960"/>
    </source>
</evidence>
<evidence type="ECO:0000256" key="12">
    <source>
        <dbReference type="ARBA" id="ARBA00032324"/>
    </source>
</evidence>
<protein>
    <recommendedName>
        <fullName evidence="4 14">UDP-N-acetylmuramoylalanine--D-glutamate ligase</fullName>
        <ecNumber evidence="3 14">6.3.2.9</ecNumber>
    </recommendedName>
    <alternativeName>
        <fullName evidence="12 14">D-glutamic acid-adding enzyme</fullName>
    </alternativeName>
    <alternativeName>
        <fullName evidence="11 14">UDP-N-acetylmuramoyl-L-alanyl-D-glutamate synthetase</fullName>
    </alternativeName>
</protein>
<feature type="binding site" evidence="14">
    <location>
        <begin position="125"/>
        <end position="131"/>
    </location>
    <ligand>
        <name>ATP</name>
        <dbReference type="ChEBI" id="CHEBI:30616"/>
    </ligand>
</feature>
<dbReference type="RefSeq" id="WP_216456961.1">
    <property type="nucleotide sequence ID" value="NZ_JAHLQL010000003.1"/>
</dbReference>
<keyword evidence="14" id="KW-0963">Cytoplasm</keyword>
<dbReference type="PANTHER" id="PTHR43692">
    <property type="entry name" value="UDP-N-ACETYLMURAMOYLALANINE--D-GLUTAMATE LIGASE"/>
    <property type="match status" value="1"/>
</dbReference>
<dbReference type="HAMAP" id="MF_00639">
    <property type="entry name" value="MurD"/>
    <property type="match status" value="1"/>
</dbReference>
<evidence type="ECO:0000259" key="16">
    <source>
        <dbReference type="Pfam" id="PF02875"/>
    </source>
</evidence>
<evidence type="ECO:0000256" key="6">
    <source>
        <dbReference type="ARBA" id="ARBA00022741"/>
    </source>
</evidence>
<keyword evidence="14 15" id="KW-0131">Cell cycle</keyword>
<evidence type="ECO:0000256" key="15">
    <source>
        <dbReference type="RuleBase" id="RU003664"/>
    </source>
</evidence>